<keyword evidence="4" id="KW-1185">Reference proteome</keyword>
<dbReference type="GeneID" id="5886116"/>
<name>B0ES69_ENTDS</name>
<dbReference type="RefSeq" id="XP_001740935.1">
    <property type="nucleotide sequence ID" value="XM_001740883.1"/>
</dbReference>
<dbReference type="CDD" id="cd00882">
    <property type="entry name" value="Ras_like_GTPase"/>
    <property type="match status" value="1"/>
</dbReference>
<evidence type="ECO:0000259" key="2">
    <source>
        <dbReference type="Pfam" id="PF04548"/>
    </source>
</evidence>
<feature type="domain" description="AIG1-type G" evidence="2">
    <location>
        <begin position="231"/>
        <end position="403"/>
    </location>
</feature>
<dbReference type="FunFam" id="3.40.50.300:FF:002080">
    <property type="entry name" value="Uncharacterized protein"/>
    <property type="match status" value="1"/>
</dbReference>
<dbReference type="eggNOG" id="ENOG502QTS0">
    <property type="taxonomic scope" value="Eukaryota"/>
</dbReference>
<dbReference type="VEuPathDB" id="AmoebaDB:EDI_230880"/>
<dbReference type="PANTHER" id="PTHR32046:SF11">
    <property type="entry name" value="IMMUNE-ASSOCIATED NUCLEOTIDE-BINDING PROTEIN 10-LIKE"/>
    <property type="match status" value="1"/>
</dbReference>
<protein>
    <recommendedName>
        <fullName evidence="2">AIG1-type G domain-containing protein</fullName>
    </recommendedName>
</protein>
<dbReference type="AlphaFoldDB" id="B0ES69"/>
<dbReference type="PANTHER" id="PTHR32046">
    <property type="entry name" value="G DOMAIN-CONTAINING PROTEIN"/>
    <property type="match status" value="1"/>
</dbReference>
<dbReference type="Gene3D" id="3.40.50.300">
    <property type="entry name" value="P-loop containing nucleotide triphosphate hydrolases"/>
    <property type="match status" value="1"/>
</dbReference>
<evidence type="ECO:0000256" key="1">
    <source>
        <dbReference type="ARBA" id="ARBA00022741"/>
    </source>
</evidence>
<dbReference type="KEGG" id="edi:EDI_230880"/>
<feature type="non-terminal residue" evidence="3">
    <location>
        <position position="470"/>
    </location>
</feature>
<proteinExistence type="predicted"/>
<gene>
    <name evidence="3" type="ORF">EDI_230880</name>
</gene>
<evidence type="ECO:0000313" key="4">
    <source>
        <dbReference type="Proteomes" id="UP000008076"/>
    </source>
</evidence>
<keyword evidence="1" id="KW-0547">Nucleotide-binding</keyword>
<dbReference type="SUPFAM" id="SSF52540">
    <property type="entry name" value="P-loop containing nucleoside triphosphate hydrolases"/>
    <property type="match status" value="1"/>
</dbReference>
<dbReference type="Pfam" id="PF04548">
    <property type="entry name" value="AIG1"/>
    <property type="match status" value="1"/>
</dbReference>
<dbReference type="InterPro" id="IPR027417">
    <property type="entry name" value="P-loop_NTPase"/>
</dbReference>
<sequence>MEELINKNIHFFKEEIETLPNIQQSIDDINKHYHYYLGSIKNEIFEIKPDETYSEAIKRGEGIFDRMDETERRRKLVIEKSQETINTIEIIKNQMKKIIEECNSDEEILSKTRNTLINKIISIEEMVMKNKIFRTPKEKYKITQSFDKKKEEWNTYYSDYFERKKKEEEDDKTNITTDVFNAYTNDTTDVSEQNIPIRGSIRLKNHEEGKLKIYLYPNEPFNPKDESDAIAILVVGQTGSGKTTLLNSFVNALYGIKITDDFRYIIINEDNLKQCRDQSISQTSEVSIYNIKRTKRTPPIKIIDTPGFGDTRGIAFDIKIIRQIKEAFETKVSDLNAICFVAQSSNARLTLNQKYILDNIIDLFGNDMINNFIAMLTFCDGKTPQTVNALQSKDCIFSLIIPEIDKPWYLKFNNAAIYDDDIKDGFTQMFWEFGMKSFDEFIKKLIKLPRKSLNKSRQVLRRREQIKTEI</sequence>
<dbReference type="OMA" id="LWEMELF"/>
<dbReference type="GO" id="GO:0005525">
    <property type="term" value="F:GTP binding"/>
    <property type="evidence" value="ECO:0007669"/>
    <property type="project" value="InterPro"/>
</dbReference>
<reference evidence="4" key="1">
    <citation type="submission" date="2007-12" db="EMBL/GenBank/DDBJ databases">
        <title>Annotation of Entamoeba dispar SAW760.</title>
        <authorList>
            <person name="Lorenzi H."/>
            <person name="Inman J."/>
            <person name="Schobel S."/>
            <person name="Amedeo P."/>
            <person name="Caler E."/>
        </authorList>
    </citation>
    <scope>NUCLEOTIDE SEQUENCE [LARGE SCALE GENOMIC DNA]</scope>
    <source>
        <strain evidence="4">ATCC PRA-260 / SAW760</strain>
    </source>
</reference>
<evidence type="ECO:0000313" key="3">
    <source>
        <dbReference type="EMBL" id="EDR22627.1"/>
    </source>
</evidence>
<accession>B0ES69</accession>
<dbReference type="EMBL" id="DS550599">
    <property type="protein sequence ID" value="EDR22627.1"/>
    <property type="molecule type" value="Genomic_DNA"/>
</dbReference>
<dbReference type="OrthoDB" id="2386367at2759"/>
<dbReference type="InterPro" id="IPR006703">
    <property type="entry name" value="G_AIG1"/>
</dbReference>
<dbReference type="Proteomes" id="UP000008076">
    <property type="component" value="Unassembled WGS sequence"/>
</dbReference>
<organism evidence="4">
    <name type="scientific">Entamoeba dispar (strain ATCC PRA-260 / SAW760)</name>
    <dbReference type="NCBI Taxonomy" id="370354"/>
    <lineage>
        <taxon>Eukaryota</taxon>
        <taxon>Amoebozoa</taxon>
        <taxon>Evosea</taxon>
        <taxon>Archamoebae</taxon>
        <taxon>Mastigamoebida</taxon>
        <taxon>Entamoebidae</taxon>
        <taxon>Entamoeba</taxon>
    </lineage>
</organism>